<dbReference type="EMBL" id="FOZX01000002">
    <property type="protein sequence ID" value="SFS54858.1"/>
    <property type="molecule type" value="Genomic_DNA"/>
</dbReference>
<dbReference type="AlphaFoldDB" id="A0A1I6QRB6"/>
<sequence length="42" mass="4625">MNPLTLKELAAILRSGEAQDGPIADFEADYAEASKVFRKKDD</sequence>
<protein>
    <submittedName>
        <fullName evidence="1">Uncharacterized protein</fullName>
    </submittedName>
</protein>
<organism evidence="1 2">
    <name type="scientific">Saccharopolyspora flava</name>
    <dbReference type="NCBI Taxonomy" id="95161"/>
    <lineage>
        <taxon>Bacteria</taxon>
        <taxon>Bacillati</taxon>
        <taxon>Actinomycetota</taxon>
        <taxon>Actinomycetes</taxon>
        <taxon>Pseudonocardiales</taxon>
        <taxon>Pseudonocardiaceae</taxon>
        <taxon>Saccharopolyspora</taxon>
    </lineage>
</organism>
<keyword evidence="2" id="KW-1185">Reference proteome</keyword>
<name>A0A1I6QRB6_9PSEU</name>
<proteinExistence type="predicted"/>
<gene>
    <name evidence="1" type="ORF">SAMN05660874_01728</name>
</gene>
<reference evidence="2" key="1">
    <citation type="submission" date="2016-10" db="EMBL/GenBank/DDBJ databases">
        <authorList>
            <person name="Varghese N."/>
            <person name="Submissions S."/>
        </authorList>
    </citation>
    <scope>NUCLEOTIDE SEQUENCE [LARGE SCALE GENOMIC DNA]</scope>
    <source>
        <strain evidence="2">DSM 44771</strain>
    </source>
</reference>
<accession>A0A1I6QRB6</accession>
<evidence type="ECO:0000313" key="1">
    <source>
        <dbReference type="EMBL" id="SFS54858.1"/>
    </source>
</evidence>
<dbReference type="Proteomes" id="UP000198852">
    <property type="component" value="Unassembled WGS sequence"/>
</dbReference>
<dbReference type="STRING" id="95161.SAMN05660874_01728"/>
<evidence type="ECO:0000313" key="2">
    <source>
        <dbReference type="Proteomes" id="UP000198852"/>
    </source>
</evidence>